<comment type="caution">
    <text evidence="1">The sequence shown here is derived from an EMBL/GenBank/DDBJ whole genome shotgun (WGS) entry which is preliminary data.</text>
</comment>
<evidence type="ECO:0000313" key="1">
    <source>
        <dbReference type="EMBL" id="KAI3778901.1"/>
    </source>
</evidence>
<sequence>MAVSGCVWCIARPSSSFTNRKLIIHLNSCEAEVTGGQVGAFPGRCPVILPVLQRKEIEAWLEGAVVCAYKLWQYMAGSKSWVEFLTMLQAIFGCHLSDV</sequence>
<protein>
    <submittedName>
        <fullName evidence="1">Uncharacterized protein</fullName>
    </submittedName>
</protein>
<reference evidence="1 2" key="2">
    <citation type="journal article" date="2022" name="Mol. Ecol. Resour.">
        <title>The genomes of chicory, endive, great burdock and yacon provide insights into Asteraceae paleo-polyploidization history and plant inulin production.</title>
        <authorList>
            <person name="Fan W."/>
            <person name="Wang S."/>
            <person name="Wang H."/>
            <person name="Wang A."/>
            <person name="Jiang F."/>
            <person name="Liu H."/>
            <person name="Zhao H."/>
            <person name="Xu D."/>
            <person name="Zhang Y."/>
        </authorList>
    </citation>
    <scope>NUCLEOTIDE SEQUENCE [LARGE SCALE GENOMIC DNA]</scope>
    <source>
        <strain evidence="2">cv. Punajuju</strain>
        <tissue evidence="1">Leaves</tissue>
    </source>
</reference>
<keyword evidence="2" id="KW-1185">Reference proteome</keyword>
<evidence type="ECO:0000313" key="2">
    <source>
        <dbReference type="Proteomes" id="UP001055811"/>
    </source>
</evidence>
<name>A0ACB9G792_CICIN</name>
<reference evidence="2" key="1">
    <citation type="journal article" date="2022" name="Mol. Ecol. Resour.">
        <title>The genomes of chicory, endive, great burdock and yacon provide insights into Asteraceae palaeo-polyploidization history and plant inulin production.</title>
        <authorList>
            <person name="Fan W."/>
            <person name="Wang S."/>
            <person name="Wang H."/>
            <person name="Wang A."/>
            <person name="Jiang F."/>
            <person name="Liu H."/>
            <person name="Zhao H."/>
            <person name="Xu D."/>
            <person name="Zhang Y."/>
        </authorList>
    </citation>
    <scope>NUCLEOTIDE SEQUENCE [LARGE SCALE GENOMIC DNA]</scope>
    <source>
        <strain evidence="2">cv. Punajuju</strain>
    </source>
</reference>
<organism evidence="1 2">
    <name type="scientific">Cichorium intybus</name>
    <name type="common">Chicory</name>
    <dbReference type="NCBI Taxonomy" id="13427"/>
    <lineage>
        <taxon>Eukaryota</taxon>
        <taxon>Viridiplantae</taxon>
        <taxon>Streptophyta</taxon>
        <taxon>Embryophyta</taxon>
        <taxon>Tracheophyta</taxon>
        <taxon>Spermatophyta</taxon>
        <taxon>Magnoliopsida</taxon>
        <taxon>eudicotyledons</taxon>
        <taxon>Gunneridae</taxon>
        <taxon>Pentapetalae</taxon>
        <taxon>asterids</taxon>
        <taxon>campanulids</taxon>
        <taxon>Asterales</taxon>
        <taxon>Asteraceae</taxon>
        <taxon>Cichorioideae</taxon>
        <taxon>Cichorieae</taxon>
        <taxon>Cichoriinae</taxon>
        <taxon>Cichorium</taxon>
    </lineage>
</organism>
<gene>
    <name evidence="1" type="ORF">L2E82_08290</name>
</gene>
<dbReference type="EMBL" id="CM042010">
    <property type="protein sequence ID" value="KAI3778901.1"/>
    <property type="molecule type" value="Genomic_DNA"/>
</dbReference>
<dbReference type="Proteomes" id="UP001055811">
    <property type="component" value="Linkage Group LG02"/>
</dbReference>
<accession>A0ACB9G792</accession>
<proteinExistence type="predicted"/>